<evidence type="ECO:0000313" key="6">
    <source>
        <dbReference type="Proteomes" id="UP000807353"/>
    </source>
</evidence>
<keyword evidence="2" id="KW-0645">Protease</keyword>
<dbReference type="GO" id="GO:0006508">
    <property type="term" value="P:proteolysis"/>
    <property type="evidence" value="ECO:0007669"/>
    <property type="project" value="UniProtKB-KW"/>
</dbReference>
<dbReference type="InterPro" id="IPR038765">
    <property type="entry name" value="Papain-like_cys_pep_sf"/>
</dbReference>
<feature type="domain" description="Ubiquitin-like protease family profile" evidence="4">
    <location>
        <begin position="205"/>
        <end position="376"/>
    </location>
</feature>
<dbReference type="OrthoDB" id="73076at2759"/>
<comment type="caution">
    <text evidence="5">The sequence shown here is derived from an EMBL/GenBank/DDBJ whole genome shotgun (WGS) entry which is preliminary data.</text>
</comment>
<dbReference type="PROSITE" id="PS50600">
    <property type="entry name" value="ULP_PROTEASE"/>
    <property type="match status" value="1"/>
</dbReference>
<dbReference type="Proteomes" id="UP000807353">
    <property type="component" value="Unassembled WGS sequence"/>
</dbReference>
<accession>A0A9P6CHU3</accession>
<protein>
    <recommendedName>
        <fullName evidence="4">Ubiquitin-like protease family profile domain-containing protein</fullName>
    </recommendedName>
</protein>
<reference evidence="5" key="1">
    <citation type="submission" date="2020-11" db="EMBL/GenBank/DDBJ databases">
        <authorList>
            <consortium name="DOE Joint Genome Institute"/>
            <person name="Ahrendt S."/>
            <person name="Riley R."/>
            <person name="Andreopoulos W."/>
            <person name="Labutti K."/>
            <person name="Pangilinan J."/>
            <person name="Ruiz-Duenas F.J."/>
            <person name="Barrasa J.M."/>
            <person name="Sanchez-Garcia M."/>
            <person name="Camarero S."/>
            <person name="Miyauchi S."/>
            <person name="Serrano A."/>
            <person name="Linde D."/>
            <person name="Babiker R."/>
            <person name="Drula E."/>
            <person name="Ayuso-Fernandez I."/>
            <person name="Pacheco R."/>
            <person name="Padilla G."/>
            <person name="Ferreira P."/>
            <person name="Barriuso J."/>
            <person name="Kellner H."/>
            <person name="Castanera R."/>
            <person name="Alfaro M."/>
            <person name="Ramirez L."/>
            <person name="Pisabarro A.G."/>
            <person name="Kuo A."/>
            <person name="Tritt A."/>
            <person name="Lipzen A."/>
            <person name="He G."/>
            <person name="Yan M."/>
            <person name="Ng V."/>
            <person name="Cullen D."/>
            <person name="Martin F."/>
            <person name="Rosso M.-N."/>
            <person name="Henrissat B."/>
            <person name="Hibbett D."/>
            <person name="Martinez A.T."/>
            <person name="Grigoriev I.V."/>
        </authorList>
    </citation>
    <scope>NUCLEOTIDE SEQUENCE</scope>
    <source>
        <strain evidence="5">CBS 247.69</strain>
    </source>
</reference>
<evidence type="ECO:0000259" key="4">
    <source>
        <dbReference type="PROSITE" id="PS50600"/>
    </source>
</evidence>
<organism evidence="5 6">
    <name type="scientific">Collybia nuda</name>
    <dbReference type="NCBI Taxonomy" id="64659"/>
    <lineage>
        <taxon>Eukaryota</taxon>
        <taxon>Fungi</taxon>
        <taxon>Dikarya</taxon>
        <taxon>Basidiomycota</taxon>
        <taxon>Agaricomycotina</taxon>
        <taxon>Agaricomycetes</taxon>
        <taxon>Agaricomycetidae</taxon>
        <taxon>Agaricales</taxon>
        <taxon>Tricholomatineae</taxon>
        <taxon>Clitocybaceae</taxon>
        <taxon>Collybia</taxon>
    </lineage>
</organism>
<dbReference type="GO" id="GO:0019783">
    <property type="term" value="F:ubiquitin-like protein peptidase activity"/>
    <property type="evidence" value="ECO:0007669"/>
    <property type="project" value="UniProtKB-ARBA"/>
</dbReference>
<dbReference type="EMBL" id="MU150240">
    <property type="protein sequence ID" value="KAF9466821.1"/>
    <property type="molecule type" value="Genomic_DNA"/>
</dbReference>
<evidence type="ECO:0000256" key="3">
    <source>
        <dbReference type="ARBA" id="ARBA00022801"/>
    </source>
</evidence>
<proteinExistence type="inferred from homology"/>
<dbReference type="SUPFAM" id="SSF54001">
    <property type="entry name" value="Cysteine proteinases"/>
    <property type="match status" value="1"/>
</dbReference>
<sequence length="1774" mass="199235">MSEDPNFINLADDPVPQLNQDIWIGHGREWPEDPKLVPRALNLYRSHLLEVPEYYNNKAFPKANIIVEKFIETNLLTVSYSLVAVKPNLWFNVLPPNQDEKVLLSRPVPSRIFVQKAKEVFGQAILDGNLSIQDPSYSNSRLPLWTVQFWTKAHEVKDAQLKWKKALDWFDTKFSDGNEELRSATRRRLLALRWNELTNIPGAGNQTTTRLFACLLSTDQMSDVLVDMMFSHLSERAEGDPTLDDIVIIETLRFMNDINKATKKEDHNEPLTSLLKRLEDRIKETQSDTLLFPIFLEKEKHWLTFKIDFRNSELSYGDSLSHRGMAPPKQATKKLKWWLGKRFNSAFVDLGDSLEHGSQEDGTECGLLATNTAAHETFHDTLWTCERKILERVEWFNKLFKAHIDYAHGMSIALLLNPASPSKTQNHVHRPILIQPKPTPASLLFSPTSSTSPLLEKNDIRADTDCWTETMDVDSGATELMGGPDAASAEVGIENPINERAGIPNTFSVQKKEKLVKIDSCVLGKGKKRGIDSVDGAEKTVGKVSRSVSGLSSSAIWERLQNKTIKPLAEKDERSEEFKLKILGLDKYAEIQDAKHVRHLKCGKILIMKYNYSTNNFKTHVANCTGPPKSAKLPGGGMQSLSIAFQKQTQASALALSSPKTRTYALPCPGLEGTSNPKVLGYLNRTGALGGGASSVSVLSQQLYGKRFVKLSTHRKAQVKLAQKHEWLWRNDQDSEHVYSIDCQKFTGSKAAPCVKCRALLQKKRFQNALNVPQPVDQNYKYVNHEYRNKNLAILFGRSADLRPLIEGDSTTDTPLMMYVRGVMSGKYKGDDFFATLIQAMVIKRDKQERGVGMQNFKYAPDLVEFSHIMLTHSPRAYESLRNILPIPDPRSLKVHTSRLPAFPRGIQDRTFQLVKDHLKMLEYTGPVALSCDDTKLLASFRPYYDKELEGYYIIGHIGEPYRLANAEEFLDVVKNGKLQKATKLRLWCLQVPLPKVPTIVVAAMGISNSETAADLFPYLWRIVSGLLERDIQLTSYAADGSNVERGVQKLLETKATKTVTYRIKHPSPDSKGNDILINIPFFGKYPIANLQDSKHLLKTFRNNLYSGARLLTFPNSVAMFSQVREIAFMDGSPLFRRDVEKLDRQDDNAATRLFCADSLAWVNEHHPDELGLSLYLFVFGELIDAYQNRSVDITERIEMVLRAYFFMEMWEKFLKVAGYSKAKRFVSQQCEDITDILVKGFMKLVYIYRDEVEGKPPLLPWLLSTEVIEHIFGLCRQIVKDFTEAQIKELMPKLSVKLREAIFLSRKTDGKARASGYSHTYHDVRGIDLVALAAYPTDMEITNAAARAFSHSESFFGLLGVSAADLDTDTPPQIPGIESWYREEVLSDAEDMDILCNVESDDESDTDDFQSTLDALEDTEMNTLRAAEAVMAYRYTSVALSVDDAMKIAALPGLEGDELVEARSDEASYIARTLASLHAPTHDDDRPSNPFQFMLLDPSSVDLSELIKVRFSHQTLQAASGIRTTSQKERNPQTASNVRQDTLRAMHNIVKQQQEIGISTGAERALRWGYTNTAAPTTGNAANAAAVATTLAGTLLKRRQVVFKEHNLPIELEDARITKVAPLQLANWENGSGYGLVMVNKQIMLAKVMSIYSKSAGRAGKHGLIPQASSITAISNIPVQLFEHMIGSQFRANHAAQRLHIKKYCLLPSSAFLSTLDTAPVTSEAGLKISQQDWLLFRALKDRLEDIIKAVSALGGRKKKIAAIPSENNDEDE</sequence>
<comment type="similarity">
    <text evidence="1">Belongs to the peptidase C48 family.</text>
</comment>
<gene>
    <name evidence="5" type="ORF">BDZ94DRAFT_1212393</name>
</gene>
<evidence type="ECO:0000256" key="2">
    <source>
        <dbReference type="ARBA" id="ARBA00022670"/>
    </source>
</evidence>
<name>A0A9P6CHU3_9AGAR</name>
<keyword evidence="3" id="KW-0378">Hydrolase</keyword>
<evidence type="ECO:0000313" key="5">
    <source>
        <dbReference type="EMBL" id="KAF9466821.1"/>
    </source>
</evidence>
<dbReference type="InterPro" id="IPR003653">
    <property type="entry name" value="Peptidase_C48_C"/>
</dbReference>
<evidence type="ECO:0000256" key="1">
    <source>
        <dbReference type="ARBA" id="ARBA00005234"/>
    </source>
</evidence>
<dbReference type="GO" id="GO:0008234">
    <property type="term" value="F:cysteine-type peptidase activity"/>
    <property type="evidence" value="ECO:0007669"/>
    <property type="project" value="InterPro"/>
</dbReference>
<keyword evidence="6" id="KW-1185">Reference proteome</keyword>
<dbReference type="Gene3D" id="3.40.395.10">
    <property type="entry name" value="Adenoviral Proteinase, Chain A"/>
    <property type="match status" value="1"/>
</dbReference>